<keyword evidence="2" id="KW-1185">Reference proteome</keyword>
<proteinExistence type="predicted"/>
<gene>
    <name evidence="1" type="ORF">Salat_1946200</name>
</gene>
<dbReference type="Pfam" id="PF06880">
    <property type="entry name" value="DUF1262"/>
    <property type="match status" value="1"/>
</dbReference>
<reference evidence="1" key="1">
    <citation type="submission" date="2020-06" db="EMBL/GenBank/DDBJ databases">
        <authorList>
            <person name="Li T."/>
            <person name="Hu X."/>
            <person name="Zhang T."/>
            <person name="Song X."/>
            <person name="Zhang H."/>
            <person name="Dai N."/>
            <person name="Sheng W."/>
            <person name="Hou X."/>
            <person name="Wei L."/>
        </authorList>
    </citation>
    <scope>NUCLEOTIDE SEQUENCE</scope>
    <source>
        <strain evidence="1">3651</strain>
        <tissue evidence="1">Leaf</tissue>
    </source>
</reference>
<dbReference type="Proteomes" id="UP001293254">
    <property type="component" value="Unassembled WGS sequence"/>
</dbReference>
<dbReference type="PANTHER" id="PTHR31050">
    <property type="entry name" value="OS08G0413200 PROTEIN"/>
    <property type="match status" value="1"/>
</dbReference>
<evidence type="ECO:0000313" key="1">
    <source>
        <dbReference type="EMBL" id="KAK4423633.1"/>
    </source>
</evidence>
<sequence length="233" mass="26558">MYVTRHLSQLLKFPDSVAARPEGPNSGFLNSTSVSRDSVFLVPVLNHPSCFNRYYAIVLHGKHKGEAITCSREEDKATCCFCRCVRNVKPRLLDPDNIYQQAPDGFLAYFFRQKGWTIYTKTPHDFKLDTAQGLDSNLRARCPGFDFPPSPASSETLVVGNWYCPFMFVKEGAVKDQVKRSMYHEMTMEQRWDWIFACWNNTYGDQGISVVIDALVDNEEVFVGGIKAVWKMG</sequence>
<dbReference type="InterPro" id="IPR010683">
    <property type="entry name" value="DUF1262"/>
</dbReference>
<dbReference type="AlphaFoldDB" id="A0AAE2CIP8"/>
<reference evidence="1" key="2">
    <citation type="journal article" date="2024" name="Plant">
        <title>Genomic evolution and insights into agronomic trait innovations of Sesamum species.</title>
        <authorList>
            <person name="Miao H."/>
            <person name="Wang L."/>
            <person name="Qu L."/>
            <person name="Liu H."/>
            <person name="Sun Y."/>
            <person name="Le M."/>
            <person name="Wang Q."/>
            <person name="Wei S."/>
            <person name="Zheng Y."/>
            <person name="Lin W."/>
            <person name="Duan Y."/>
            <person name="Cao H."/>
            <person name="Xiong S."/>
            <person name="Wang X."/>
            <person name="Wei L."/>
            <person name="Li C."/>
            <person name="Ma Q."/>
            <person name="Ju M."/>
            <person name="Zhao R."/>
            <person name="Li G."/>
            <person name="Mu C."/>
            <person name="Tian Q."/>
            <person name="Mei H."/>
            <person name="Zhang T."/>
            <person name="Gao T."/>
            <person name="Zhang H."/>
        </authorList>
    </citation>
    <scope>NUCLEOTIDE SEQUENCE</scope>
    <source>
        <strain evidence="1">3651</strain>
    </source>
</reference>
<comment type="caution">
    <text evidence="1">The sequence shown here is derived from an EMBL/GenBank/DDBJ whole genome shotgun (WGS) entry which is preliminary data.</text>
</comment>
<dbReference type="PANTHER" id="PTHR31050:SF3">
    <property type="entry name" value="OS08G0412800 PROTEIN"/>
    <property type="match status" value="1"/>
</dbReference>
<accession>A0AAE2CIP8</accession>
<dbReference type="EMBL" id="JACGWO010000007">
    <property type="protein sequence ID" value="KAK4423633.1"/>
    <property type="molecule type" value="Genomic_DNA"/>
</dbReference>
<organism evidence="1 2">
    <name type="scientific">Sesamum alatum</name>
    <dbReference type="NCBI Taxonomy" id="300844"/>
    <lineage>
        <taxon>Eukaryota</taxon>
        <taxon>Viridiplantae</taxon>
        <taxon>Streptophyta</taxon>
        <taxon>Embryophyta</taxon>
        <taxon>Tracheophyta</taxon>
        <taxon>Spermatophyta</taxon>
        <taxon>Magnoliopsida</taxon>
        <taxon>eudicotyledons</taxon>
        <taxon>Gunneridae</taxon>
        <taxon>Pentapetalae</taxon>
        <taxon>asterids</taxon>
        <taxon>lamiids</taxon>
        <taxon>Lamiales</taxon>
        <taxon>Pedaliaceae</taxon>
        <taxon>Sesamum</taxon>
    </lineage>
</organism>
<name>A0AAE2CIP8_9LAMI</name>
<evidence type="ECO:0000313" key="2">
    <source>
        <dbReference type="Proteomes" id="UP001293254"/>
    </source>
</evidence>
<protein>
    <submittedName>
        <fullName evidence="1">Uncharacterized protein</fullName>
    </submittedName>
</protein>